<sequence length="358" mass="40766">MVMSVFGYGSLIWKAGFHYDDRLVGCIKGYRRVFYQGSTDHRGTPDYPGRVVTLERAEGEVCWGVAYKISGTEDKQIALTQDNEDNWVFRPILSDASPPFDLGAWFHGITSVEFLDFWRYTMAAISVVKLSKSSHFVPILPKATMNHTKIDVDMWSYANEEIFLKILLEEANKELSVNTRKTRTFNQHQWTSIHKEFTRQVPRIGYSITKMQQKFERLKTPYRLLKRLLKFIQGWDAERKTVTAPDGVWDEIIKLLHNSMATCAFAQPGTLGAATSNEERAMFGPPKSILGDDSMYTDSRKQKSDGCGASVSKQVRGQQMHAYESVALANERRAGYYKALTINRQQSATPQFTIKLGT</sequence>
<organism evidence="1 2">
    <name type="scientific">Rhododendron molle</name>
    <name type="common">Chinese azalea</name>
    <name type="synonym">Azalea mollis</name>
    <dbReference type="NCBI Taxonomy" id="49168"/>
    <lineage>
        <taxon>Eukaryota</taxon>
        <taxon>Viridiplantae</taxon>
        <taxon>Streptophyta</taxon>
        <taxon>Embryophyta</taxon>
        <taxon>Tracheophyta</taxon>
        <taxon>Spermatophyta</taxon>
        <taxon>Magnoliopsida</taxon>
        <taxon>eudicotyledons</taxon>
        <taxon>Gunneridae</taxon>
        <taxon>Pentapetalae</taxon>
        <taxon>asterids</taxon>
        <taxon>Ericales</taxon>
        <taxon>Ericaceae</taxon>
        <taxon>Ericoideae</taxon>
        <taxon>Rhodoreae</taxon>
        <taxon>Rhododendron</taxon>
    </lineage>
</organism>
<reference evidence="1" key="1">
    <citation type="submission" date="2022-02" db="EMBL/GenBank/DDBJ databases">
        <title>Plant Genome Project.</title>
        <authorList>
            <person name="Zhang R.-G."/>
        </authorList>
    </citation>
    <scope>NUCLEOTIDE SEQUENCE</scope>
    <source>
        <strain evidence="1">AT1</strain>
    </source>
</reference>
<comment type="caution">
    <text evidence="1">The sequence shown here is derived from an EMBL/GenBank/DDBJ whole genome shotgun (WGS) entry which is preliminary data.</text>
</comment>
<accession>A0ACC0LRR0</accession>
<evidence type="ECO:0000313" key="1">
    <source>
        <dbReference type="EMBL" id="KAI8531314.1"/>
    </source>
</evidence>
<gene>
    <name evidence="1" type="ORF">RHMOL_Rhmol11G0126900</name>
</gene>
<dbReference type="EMBL" id="CM046398">
    <property type="protein sequence ID" value="KAI8531314.1"/>
    <property type="molecule type" value="Genomic_DNA"/>
</dbReference>
<keyword evidence="2" id="KW-1185">Reference proteome</keyword>
<dbReference type="Proteomes" id="UP001062846">
    <property type="component" value="Chromosome 11"/>
</dbReference>
<proteinExistence type="predicted"/>
<name>A0ACC0LRR0_RHOML</name>
<evidence type="ECO:0000313" key="2">
    <source>
        <dbReference type="Proteomes" id="UP001062846"/>
    </source>
</evidence>
<protein>
    <submittedName>
        <fullName evidence="1">Uncharacterized protein</fullName>
    </submittedName>
</protein>